<accession>A0A4Y8ZN82</accession>
<evidence type="ECO:0000256" key="1">
    <source>
        <dbReference type="SAM" id="Phobius"/>
    </source>
</evidence>
<protein>
    <submittedName>
        <fullName evidence="2">Uncharacterized protein</fullName>
    </submittedName>
</protein>
<name>A0A4Y8ZN82_9SPHN</name>
<keyword evidence="3" id="KW-1185">Reference proteome</keyword>
<organism evidence="2 3">
    <name type="scientific">Sphingomonas parva</name>
    <dbReference type="NCBI Taxonomy" id="2555898"/>
    <lineage>
        <taxon>Bacteria</taxon>
        <taxon>Pseudomonadati</taxon>
        <taxon>Pseudomonadota</taxon>
        <taxon>Alphaproteobacteria</taxon>
        <taxon>Sphingomonadales</taxon>
        <taxon>Sphingomonadaceae</taxon>
        <taxon>Sphingomonas</taxon>
    </lineage>
</organism>
<comment type="caution">
    <text evidence="2">The sequence shown here is derived from an EMBL/GenBank/DDBJ whole genome shotgun (WGS) entry which is preliminary data.</text>
</comment>
<dbReference type="AlphaFoldDB" id="A0A4Y8ZN82"/>
<feature type="transmembrane region" description="Helical" evidence="1">
    <location>
        <begin position="68"/>
        <end position="89"/>
    </location>
</feature>
<feature type="transmembrane region" description="Helical" evidence="1">
    <location>
        <begin position="6"/>
        <end position="26"/>
    </location>
</feature>
<proteinExistence type="predicted"/>
<keyword evidence="1" id="KW-1133">Transmembrane helix</keyword>
<sequence length="110" mass="11649">MVYWLSNVVGAILGALIFGTLISTAIDRAILRRVIDDPVVAIAVSSALAFVVIVTIAAFGMADGRPVSIANVPLIGYAVGMAISAALRLKLHSRKLQRAETLNGVEETFR</sequence>
<feature type="transmembrane region" description="Helical" evidence="1">
    <location>
        <begin position="38"/>
        <end position="62"/>
    </location>
</feature>
<reference evidence="2 3" key="1">
    <citation type="submission" date="2019-03" db="EMBL/GenBank/DDBJ databases">
        <title>Genome sequence of Sphingomonas sp. 17J27-24.</title>
        <authorList>
            <person name="Kim M."/>
            <person name="Maeng S."/>
            <person name="Sathiyaraj S."/>
        </authorList>
    </citation>
    <scope>NUCLEOTIDE SEQUENCE [LARGE SCALE GENOMIC DNA]</scope>
    <source>
        <strain evidence="2 3">17J27-24</strain>
    </source>
</reference>
<dbReference type="Proteomes" id="UP000298213">
    <property type="component" value="Unassembled WGS sequence"/>
</dbReference>
<evidence type="ECO:0000313" key="3">
    <source>
        <dbReference type="Proteomes" id="UP000298213"/>
    </source>
</evidence>
<keyword evidence="1" id="KW-0472">Membrane</keyword>
<dbReference type="EMBL" id="SPDV01000031">
    <property type="protein sequence ID" value="TFI57414.1"/>
    <property type="molecule type" value="Genomic_DNA"/>
</dbReference>
<keyword evidence="1" id="KW-0812">Transmembrane</keyword>
<gene>
    <name evidence="2" type="ORF">E2493_15150</name>
</gene>
<dbReference type="RefSeq" id="WP_135088284.1">
    <property type="nucleotide sequence ID" value="NZ_SPDV01000031.1"/>
</dbReference>
<evidence type="ECO:0000313" key="2">
    <source>
        <dbReference type="EMBL" id="TFI57414.1"/>
    </source>
</evidence>